<keyword evidence="6" id="KW-0678">Repressor</keyword>
<dbReference type="GO" id="GO:0008270">
    <property type="term" value="F:zinc ion binding"/>
    <property type="evidence" value="ECO:0007669"/>
    <property type="project" value="TreeGrafter"/>
</dbReference>
<evidence type="ECO:0000313" key="14">
    <source>
        <dbReference type="Proteomes" id="UP000297031"/>
    </source>
</evidence>
<comment type="similarity">
    <text evidence="2">Belongs to the Fur family.</text>
</comment>
<evidence type="ECO:0000256" key="1">
    <source>
        <dbReference type="ARBA" id="ARBA00004496"/>
    </source>
</evidence>
<feature type="binding site" evidence="12">
    <location>
        <position position="142"/>
    </location>
    <ligand>
        <name>Zn(2+)</name>
        <dbReference type="ChEBI" id="CHEBI:29105"/>
    </ligand>
</feature>
<dbReference type="OrthoDB" id="8659436at2"/>
<dbReference type="GO" id="GO:0003700">
    <property type="term" value="F:DNA-binding transcription factor activity"/>
    <property type="evidence" value="ECO:0007669"/>
    <property type="project" value="InterPro"/>
</dbReference>
<evidence type="ECO:0000256" key="10">
    <source>
        <dbReference type="ARBA" id="ARBA00023125"/>
    </source>
</evidence>
<dbReference type="PANTHER" id="PTHR33202">
    <property type="entry name" value="ZINC UPTAKE REGULATION PROTEIN"/>
    <property type="match status" value="1"/>
</dbReference>
<evidence type="ECO:0000256" key="3">
    <source>
        <dbReference type="ARBA" id="ARBA00011738"/>
    </source>
</evidence>
<evidence type="ECO:0000256" key="5">
    <source>
        <dbReference type="ARBA" id="ARBA00022490"/>
    </source>
</evidence>
<comment type="subunit">
    <text evidence="3">Homodimer.</text>
</comment>
<dbReference type="GO" id="GO:0045892">
    <property type="term" value="P:negative regulation of DNA-templated transcription"/>
    <property type="evidence" value="ECO:0007669"/>
    <property type="project" value="TreeGrafter"/>
</dbReference>
<keyword evidence="11" id="KW-0804">Transcription</keyword>
<dbReference type="AlphaFoldDB" id="A0A4P7VCE4"/>
<keyword evidence="14" id="KW-1185">Reference proteome</keyword>
<dbReference type="InterPro" id="IPR002481">
    <property type="entry name" value="FUR"/>
</dbReference>
<keyword evidence="9" id="KW-0805">Transcription regulation</keyword>
<dbReference type="GO" id="GO:0005829">
    <property type="term" value="C:cytosol"/>
    <property type="evidence" value="ECO:0007669"/>
    <property type="project" value="TreeGrafter"/>
</dbReference>
<feature type="binding site" evidence="12">
    <location>
        <position position="106"/>
    </location>
    <ligand>
        <name>Zn(2+)</name>
        <dbReference type="ChEBI" id="CHEBI:29105"/>
    </ligand>
</feature>
<keyword evidence="5" id="KW-0963">Cytoplasm</keyword>
<evidence type="ECO:0000256" key="8">
    <source>
        <dbReference type="ARBA" id="ARBA00022833"/>
    </source>
</evidence>
<evidence type="ECO:0000313" key="13">
    <source>
        <dbReference type="EMBL" id="QCD34920.1"/>
    </source>
</evidence>
<keyword evidence="8 12" id="KW-0862">Zinc</keyword>
<evidence type="ECO:0000256" key="12">
    <source>
        <dbReference type="PIRSR" id="PIRSR602481-1"/>
    </source>
</evidence>
<dbReference type="SUPFAM" id="SSF46785">
    <property type="entry name" value="Winged helix' DNA-binding domain"/>
    <property type="match status" value="1"/>
</dbReference>
<reference evidence="13 14" key="1">
    <citation type="submission" date="2019-02" db="EMBL/GenBank/DDBJ databases">
        <title>Isolation and identification of novel species under the genus Muribaculum.</title>
        <authorList>
            <person name="Miyake S."/>
            <person name="Ding Y."/>
            <person name="Low A."/>
            <person name="Soh M."/>
            <person name="Seedorf H."/>
        </authorList>
    </citation>
    <scope>NUCLEOTIDE SEQUENCE [LARGE SCALE GENOMIC DNA]</scope>
    <source>
        <strain evidence="13 14">TLL-A4</strain>
    </source>
</reference>
<evidence type="ECO:0000256" key="7">
    <source>
        <dbReference type="ARBA" id="ARBA00022723"/>
    </source>
</evidence>
<dbReference type="CDD" id="cd07153">
    <property type="entry name" value="Fur_like"/>
    <property type="match status" value="1"/>
</dbReference>
<dbReference type="Gene3D" id="1.10.10.10">
    <property type="entry name" value="Winged helix-like DNA-binding domain superfamily/Winged helix DNA-binding domain"/>
    <property type="match status" value="1"/>
</dbReference>
<protein>
    <recommendedName>
        <fullName evidence="4">Ferric uptake regulation protein</fullName>
    </recommendedName>
</protein>
<evidence type="ECO:0000256" key="6">
    <source>
        <dbReference type="ARBA" id="ARBA00022491"/>
    </source>
</evidence>
<comment type="cofactor">
    <cofactor evidence="12">
        <name>Zn(2+)</name>
        <dbReference type="ChEBI" id="CHEBI:29105"/>
    </cofactor>
    <text evidence="12">Binds 1 zinc ion per subunit.</text>
</comment>
<evidence type="ECO:0000256" key="4">
    <source>
        <dbReference type="ARBA" id="ARBA00020910"/>
    </source>
</evidence>
<dbReference type="PANTHER" id="PTHR33202:SF2">
    <property type="entry name" value="FERRIC UPTAKE REGULATION PROTEIN"/>
    <property type="match status" value="1"/>
</dbReference>
<dbReference type="InterPro" id="IPR036390">
    <property type="entry name" value="WH_DNA-bd_sf"/>
</dbReference>
<dbReference type="EMBL" id="CP039393">
    <property type="protein sequence ID" value="QCD34920.1"/>
    <property type="molecule type" value="Genomic_DNA"/>
</dbReference>
<dbReference type="GO" id="GO:1900376">
    <property type="term" value="P:regulation of secondary metabolite biosynthetic process"/>
    <property type="evidence" value="ECO:0007669"/>
    <property type="project" value="TreeGrafter"/>
</dbReference>
<dbReference type="KEGG" id="mgod:E7746_03005"/>
<dbReference type="GO" id="GO:0000976">
    <property type="term" value="F:transcription cis-regulatory region binding"/>
    <property type="evidence" value="ECO:0007669"/>
    <property type="project" value="TreeGrafter"/>
</dbReference>
<evidence type="ECO:0000256" key="9">
    <source>
        <dbReference type="ARBA" id="ARBA00023015"/>
    </source>
</evidence>
<evidence type="ECO:0000256" key="11">
    <source>
        <dbReference type="ARBA" id="ARBA00023163"/>
    </source>
</evidence>
<feature type="binding site" evidence="12">
    <location>
        <position position="103"/>
    </location>
    <ligand>
        <name>Zn(2+)</name>
        <dbReference type="ChEBI" id="CHEBI:29105"/>
    </ligand>
</feature>
<dbReference type="InterPro" id="IPR043135">
    <property type="entry name" value="Fur_C"/>
</dbReference>
<dbReference type="Gene3D" id="3.30.1490.190">
    <property type="match status" value="1"/>
</dbReference>
<sequence>MIDDKLRTAARATLTEYLKAKRLRKTPERYAILDKVCEMNKHFDIEALYAAIEGDGYHVSRSTIYNTMELLTDCGIVRRHQFGAQPAQYERVSATVNHLHLICQQCGKIKEVKDPELVSFMNSRRYSAFHDSYFCLYVYGICAACTRRNRREAGK</sequence>
<dbReference type="Pfam" id="PF01475">
    <property type="entry name" value="FUR"/>
    <property type="match status" value="1"/>
</dbReference>
<evidence type="ECO:0000256" key="2">
    <source>
        <dbReference type="ARBA" id="ARBA00007957"/>
    </source>
</evidence>
<gene>
    <name evidence="13" type="ORF">E7746_03005</name>
</gene>
<organism evidence="13 14">
    <name type="scientific">Muribaculum gordoncarteri</name>
    <dbReference type="NCBI Taxonomy" id="2530390"/>
    <lineage>
        <taxon>Bacteria</taxon>
        <taxon>Pseudomonadati</taxon>
        <taxon>Bacteroidota</taxon>
        <taxon>Bacteroidia</taxon>
        <taxon>Bacteroidales</taxon>
        <taxon>Muribaculaceae</taxon>
        <taxon>Muribaculum</taxon>
    </lineage>
</organism>
<feature type="binding site" evidence="12">
    <location>
        <position position="145"/>
    </location>
    <ligand>
        <name>Zn(2+)</name>
        <dbReference type="ChEBI" id="CHEBI:29105"/>
    </ligand>
</feature>
<dbReference type="InterPro" id="IPR036388">
    <property type="entry name" value="WH-like_DNA-bd_sf"/>
</dbReference>
<comment type="subcellular location">
    <subcellularLocation>
        <location evidence="1">Cytoplasm</location>
    </subcellularLocation>
</comment>
<accession>A0A4P7VCE4</accession>
<keyword evidence="7 12" id="KW-0479">Metal-binding</keyword>
<proteinExistence type="inferred from homology"/>
<name>A0A4P7VCE4_9BACT</name>
<keyword evidence="10" id="KW-0238">DNA-binding</keyword>
<dbReference type="RefSeq" id="WP_136409791.1">
    <property type="nucleotide sequence ID" value="NZ_CP039393.1"/>
</dbReference>
<dbReference type="Proteomes" id="UP000297031">
    <property type="component" value="Chromosome"/>
</dbReference>